<gene>
    <name evidence="3" type="ORF">ACFSF0_10500</name>
</gene>
<keyword evidence="1" id="KW-0732">Signal</keyword>
<proteinExistence type="predicted"/>
<evidence type="ECO:0000313" key="3">
    <source>
        <dbReference type="EMBL" id="MFD1711038.1"/>
    </source>
</evidence>
<protein>
    <submittedName>
        <fullName evidence="3">DUF2846 domain-containing protein</fullName>
    </submittedName>
</protein>
<name>A0ABW4KUU1_9BURK</name>
<dbReference type="PROSITE" id="PS51257">
    <property type="entry name" value="PROKAR_LIPOPROTEIN"/>
    <property type="match status" value="1"/>
</dbReference>
<feature type="chain" id="PRO_5045182756" evidence="1">
    <location>
        <begin position="26"/>
        <end position="162"/>
    </location>
</feature>
<feature type="signal peptide" evidence="1">
    <location>
        <begin position="1"/>
        <end position="25"/>
    </location>
</feature>
<dbReference type="EMBL" id="JBHUEJ010000019">
    <property type="protein sequence ID" value="MFD1711038.1"/>
    <property type="molecule type" value="Genomic_DNA"/>
</dbReference>
<dbReference type="RefSeq" id="WP_147911463.1">
    <property type="nucleotide sequence ID" value="NZ_JBHUEJ010000019.1"/>
</dbReference>
<organism evidence="3 4">
    <name type="scientific">Ottowia flava</name>
    <dbReference type="NCBI Taxonomy" id="2675430"/>
    <lineage>
        <taxon>Bacteria</taxon>
        <taxon>Pseudomonadati</taxon>
        <taxon>Pseudomonadota</taxon>
        <taxon>Betaproteobacteria</taxon>
        <taxon>Burkholderiales</taxon>
        <taxon>Comamonadaceae</taxon>
        <taxon>Ottowia</taxon>
    </lineage>
</organism>
<reference evidence="4" key="1">
    <citation type="journal article" date="2019" name="Int. J. Syst. Evol. Microbiol.">
        <title>The Global Catalogue of Microorganisms (GCM) 10K type strain sequencing project: providing services to taxonomists for standard genome sequencing and annotation.</title>
        <authorList>
            <consortium name="The Broad Institute Genomics Platform"/>
            <consortium name="The Broad Institute Genome Sequencing Center for Infectious Disease"/>
            <person name="Wu L."/>
            <person name="Ma J."/>
        </authorList>
    </citation>
    <scope>NUCLEOTIDE SEQUENCE [LARGE SCALE GENOMIC DNA]</scope>
    <source>
        <strain evidence="4">LMG 29247</strain>
    </source>
</reference>
<evidence type="ECO:0000259" key="2">
    <source>
        <dbReference type="Pfam" id="PF11008"/>
    </source>
</evidence>
<sequence length="162" mass="17056">MKTRIGLALISVAVLSGCAATVNLATPEASTQAKQFARPAAGKAGLYVFRDSSFGHALKKDVWVNGRCLGESAPRTFFFTEVAGNTRHKIETASEFSPNALEVPVQSGRNYFVRQYIKLGVFVGGANLELVPEDQGKTAIAGLELAQPGTCALATPSTPAAK</sequence>
<comment type="caution">
    <text evidence="3">The sequence shown here is derived from an EMBL/GenBank/DDBJ whole genome shotgun (WGS) entry which is preliminary data.</text>
</comment>
<dbReference type="PIRSF" id="PIRSF012335">
    <property type="entry name" value="UCP012335"/>
    <property type="match status" value="1"/>
</dbReference>
<dbReference type="Pfam" id="PF11008">
    <property type="entry name" value="DUF2846"/>
    <property type="match status" value="1"/>
</dbReference>
<accession>A0ABW4KUU1</accession>
<dbReference type="Proteomes" id="UP001597304">
    <property type="component" value="Unassembled WGS sequence"/>
</dbReference>
<dbReference type="InterPro" id="IPR022548">
    <property type="entry name" value="DUF2846"/>
</dbReference>
<evidence type="ECO:0000256" key="1">
    <source>
        <dbReference type="SAM" id="SignalP"/>
    </source>
</evidence>
<dbReference type="InterPro" id="IPR016596">
    <property type="entry name" value="UCP012335"/>
</dbReference>
<feature type="domain" description="DUF2846" evidence="2">
    <location>
        <begin position="41"/>
        <end position="126"/>
    </location>
</feature>
<evidence type="ECO:0000313" key="4">
    <source>
        <dbReference type="Proteomes" id="UP001597304"/>
    </source>
</evidence>
<keyword evidence="4" id="KW-1185">Reference proteome</keyword>